<protein>
    <recommendedName>
        <fullName evidence="3">Tailspike protein</fullName>
    </recommendedName>
</protein>
<keyword evidence="2" id="KW-1185">Reference proteome</keyword>
<gene>
    <name evidence="1" type="ORF">allotria_3</name>
</gene>
<evidence type="ECO:0008006" key="3">
    <source>
        <dbReference type="Google" id="ProtNLM"/>
    </source>
</evidence>
<reference evidence="1 2" key="1">
    <citation type="submission" date="2020-02" db="EMBL/GenBank/DDBJ databases">
        <authorList>
            <person name="Olsen N.S."/>
            <person name="Forero-Junco L."/>
            <person name="Kot W."/>
            <person name="Hansen L.H."/>
        </authorList>
    </citation>
    <scope>NUCLEOTIDE SEQUENCE [LARGE SCALE GENOMIC DNA]</scope>
</reference>
<accession>A0A6G8RLQ0</accession>
<dbReference type="Proteomes" id="UP000503322">
    <property type="component" value="Segment"/>
</dbReference>
<dbReference type="EMBL" id="MT074471">
    <property type="protein sequence ID" value="QIO02338.1"/>
    <property type="molecule type" value="Genomic_DNA"/>
</dbReference>
<evidence type="ECO:0000313" key="1">
    <source>
        <dbReference type="EMBL" id="QIO02338.1"/>
    </source>
</evidence>
<organism evidence="1 2">
    <name type="scientific">Salmonella phage allotria</name>
    <dbReference type="NCBI Taxonomy" id="2713274"/>
    <lineage>
        <taxon>Viruses</taxon>
        <taxon>Duplodnaviria</taxon>
        <taxon>Heunggongvirae</taxon>
        <taxon>Uroviricota</taxon>
        <taxon>Caudoviricetes</taxon>
        <taxon>Pantevenvirales</taxon>
        <taxon>Ackermannviridae</taxon>
        <taxon>Cvivirinae</taxon>
        <taxon>Kuttervirus</taxon>
        <taxon>Kuttervirus allotria</taxon>
    </lineage>
</organism>
<sequence length="198" mass="20924">MGYFQMTRNVEELFGGVITAPHQIPFTYKSNVGGETFLSLPFYPVTGVVTINGGMQVPLDNFEIEGNTLNLGRALSKGDVVYCLFDKILSPEERGLVYQNVNNGASSVGIYVNTGSLLFFRAKYNSDADAISALVLADADADTIKIISQTTTSGVDVLQTGAGAPGDGTIRISKSGGAITLANYTGSAMILTFTQTTV</sequence>
<evidence type="ECO:0000313" key="2">
    <source>
        <dbReference type="Proteomes" id="UP000503322"/>
    </source>
</evidence>
<name>A0A6G8RLQ0_9CAUD</name>
<proteinExistence type="predicted"/>